<dbReference type="Gene3D" id="1.25.40.20">
    <property type="entry name" value="Ankyrin repeat-containing domain"/>
    <property type="match status" value="1"/>
</dbReference>
<dbReference type="EMBL" id="BLLK01000057">
    <property type="protein sequence ID" value="GFH57180.1"/>
    <property type="molecule type" value="Genomic_DNA"/>
</dbReference>
<keyword evidence="2" id="KW-1185">Reference proteome</keyword>
<proteinExistence type="predicted"/>
<accession>A0AAD3D5L0</accession>
<dbReference type="Proteomes" id="UP001054902">
    <property type="component" value="Unassembled WGS sequence"/>
</dbReference>
<evidence type="ECO:0008006" key="3">
    <source>
        <dbReference type="Google" id="ProtNLM"/>
    </source>
</evidence>
<protein>
    <recommendedName>
        <fullName evidence="3">Ankyrin repeat protein</fullName>
    </recommendedName>
</protein>
<dbReference type="SUPFAM" id="SSF48403">
    <property type="entry name" value="Ankyrin repeat"/>
    <property type="match status" value="1"/>
</dbReference>
<name>A0AAD3D5L0_9STRA</name>
<dbReference type="AlphaFoldDB" id="A0AAD3D5L0"/>
<reference evidence="1 2" key="1">
    <citation type="journal article" date="2021" name="Sci. Rep.">
        <title>The genome of the diatom Chaetoceros tenuissimus carries an ancient integrated fragment of an extant virus.</title>
        <authorList>
            <person name="Hongo Y."/>
            <person name="Kimura K."/>
            <person name="Takaki Y."/>
            <person name="Yoshida Y."/>
            <person name="Baba S."/>
            <person name="Kobayashi G."/>
            <person name="Nagasaki K."/>
            <person name="Hano T."/>
            <person name="Tomaru Y."/>
        </authorList>
    </citation>
    <scope>NUCLEOTIDE SEQUENCE [LARGE SCALE GENOMIC DNA]</scope>
    <source>
        <strain evidence="1 2">NIES-3715</strain>
    </source>
</reference>
<evidence type="ECO:0000313" key="2">
    <source>
        <dbReference type="Proteomes" id="UP001054902"/>
    </source>
</evidence>
<evidence type="ECO:0000313" key="1">
    <source>
        <dbReference type="EMBL" id="GFH57180.1"/>
    </source>
</evidence>
<comment type="caution">
    <text evidence="1">The sequence shown here is derived from an EMBL/GenBank/DDBJ whole genome shotgun (WGS) entry which is preliminary data.</text>
</comment>
<gene>
    <name evidence="1" type="ORF">CTEN210_13656</name>
</gene>
<sequence length="424" mass="48699">MNITTLQSNLDFIKSIYFYEEWKDEECRGDILEAIEECNEKIEEALGKSMHRLCKHRPSVEAVEKVVKKFPSTLSYEDNYWMLPIETCATNEITSEDTYNNNGIEYVPILAKEGMKHKVGGEDARGGLLKAPTYIINILQGIVSLGEYDGPYLDSDDNDDEKRVNVLKELRQKGLLLKTDIQKYSLLQFACHTKDTKRFEYLVQWEPDALVNTKYWDEFMVNSRFIRRDEPRLPLIHCFLQTSDFDILKNLLEAGFRHFPNNGGLLFIENDEGTTAFDAACANCGTEECMNMLRDILSPSCDYPILHYALIKAPQHKDIFMEKFPWAYQLKDHNGRSLQQAILAAGPDVMNANKILFATLTDDQIRSKDPITTLYPFAAMAVGEHADLEKVFYLLRQHPSVLDQHANSDSSILSRKRRRSADKV</sequence>
<dbReference type="InterPro" id="IPR036770">
    <property type="entry name" value="Ankyrin_rpt-contain_sf"/>
</dbReference>
<organism evidence="1 2">
    <name type="scientific">Chaetoceros tenuissimus</name>
    <dbReference type="NCBI Taxonomy" id="426638"/>
    <lineage>
        <taxon>Eukaryota</taxon>
        <taxon>Sar</taxon>
        <taxon>Stramenopiles</taxon>
        <taxon>Ochrophyta</taxon>
        <taxon>Bacillariophyta</taxon>
        <taxon>Coscinodiscophyceae</taxon>
        <taxon>Chaetocerotophycidae</taxon>
        <taxon>Chaetocerotales</taxon>
        <taxon>Chaetocerotaceae</taxon>
        <taxon>Chaetoceros</taxon>
    </lineage>
</organism>